<comment type="caution">
    <text evidence="1">The sequence shown here is derived from an EMBL/GenBank/DDBJ whole genome shotgun (WGS) entry which is preliminary data.</text>
</comment>
<gene>
    <name evidence="1" type="ORF">SDC9_163190</name>
</gene>
<accession>A0A645FV08</accession>
<name>A0A645FV08_9ZZZZ</name>
<dbReference type="EMBL" id="VSSQ01062718">
    <property type="protein sequence ID" value="MPN15854.1"/>
    <property type="molecule type" value="Genomic_DNA"/>
</dbReference>
<reference evidence="1" key="1">
    <citation type="submission" date="2019-08" db="EMBL/GenBank/DDBJ databases">
        <authorList>
            <person name="Kucharzyk K."/>
            <person name="Murdoch R.W."/>
            <person name="Higgins S."/>
            <person name="Loffler F."/>
        </authorList>
    </citation>
    <scope>NUCLEOTIDE SEQUENCE</scope>
</reference>
<sequence length="54" mass="6377">MYDSINLHVNRILHNRFKSFKKILPSYLIMVLPVSQMRICCVEYPNFPVHGISL</sequence>
<dbReference type="AlphaFoldDB" id="A0A645FV08"/>
<proteinExistence type="predicted"/>
<organism evidence="1">
    <name type="scientific">bioreactor metagenome</name>
    <dbReference type="NCBI Taxonomy" id="1076179"/>
    <lineage>
        <taxon>unclassified sequences</taxon>
        <taxon>metagenomes</taxon>
        <taxon>ecological metagenomes</taxon>
    </lineage>
</organism>
<protein>
    <submittedName>
        <fullName evidence="1">Uncharacterized protein</fullName>
    </submittedName>
</protein>
<evidence type="ECO:0000313" key="1">
    <source>
        <dbReference type="EMBL" id="MPN15854.1"/>
    </source>
</evidence>